<evidence type="ECO:0000259" key="2">
    <source>
        <dbReference type="Pfam" id="PF07687"/>
    </source>
</evidence>
<dbReference type="STRING" id="1121306.SAMN02745196_00917"/>
<comment type="similarity">
    <text evidence="1">Belongs to the peptidase M20A family.</text>
</comment>
<accession>A0A1M5UAP1</accession>
<dbReference type="PIRSF" id="PIRSF037226">
    <property type="entry name" value="Amidohydrolase_ACY1L2_prd"/>
    <property type="match status" value="1"/>
</dbReference>
<dbReference type="InterPro" id="IPR002933">
    <property type="entry name" value="Peptidase_M20"/>
</dbReference>
<name>A0A1M5UAP1_9CLOT</name>
<dbReference type="GO" id="GO:0046657">
    <property type="term" value="P:folic acid catabolic process"/>
    <property type="evidence" value="ECO:0007669"/>
    <property type="project" value="TreeGrafter"/>
</dbReference>
<evidence type="ECO:0000313" key="4">
    <source>
        <dbReference type="Proteomes" id="UP000184526"/>
    </source>
</evidence>
<reference evidence="3 4" key="1">
    <citation type="submission" date="2016-11" db="EMBL/GenBank/DDBJ databases">
        <authorList>
            <person name="Jaros S."/>
            <person name="Januszkiewicz K."/>
            <person name="Wedrychowicz H."/>
        </authorList>
    </citation>
    <scope>NUCLEOTIDE SEQUENCE [LARGE SCALE GENOMIC DNA]</scope>
    <source>
        <strain evidence="3 4">DSM 3089</strain>
    </source>
</reference>
<organism evidence="3 4">
    <name type="scientific">Clostridium collagenovorans DSM 3089</name>
    <dbReference type="NCBI Taxonomy" id="1121306"/>
    <lineage>
        <taxon>Bacteria</taxon>
        <taxon>Bacillati</taxon>
        <taxon>Bacillota</taxon>
        <taxon>Clostridia</taxon>
        <taxon>Eubacteriales</taxon>
        <taxon>Clostridiaceae</taxon>
        <taxon>Clostridium</taxon>
    </lineage>
</organism>
<dbReference type="Gene3D" id="3.40.630.10">
    <property type="entry name" value="Zn peptidases"/>
    <property type="match status" value="1"/>
</dbReference>
<dbReference type="AlphaFoldDB" id="A0A1M5UAP1"/>
<dbReference type="Pfam" id="PF01546">
    <property type="entry name" value="Peptidase_M20"/>
    <property type="match status" value="1"/>
</dbReference>
<dbReference type="InterPro" id="IPR011650">
    <property type="entry name" value="Peptidase_M20_dimer"/>
</dbReference>
<dbReference type="EMBL" id="FQXP01000003">
    <property type="protein sequence ID" value="SHH60064.1"/>
    <property type="molecule type" value="Genomic_DNA"/>
</dbReference>
<sequence>MQIYDNLKKNVNKNVDYYMSLVKSMYDNPEVGNEEFETMELLCNALCNLGFEVKKEFIVPTGFIGEYSSPKTGPTIAFLCEYDALPEIGHGCGHNLIAGIGIASGTALKSVIDDIGGTVLIVGTPAEENFGGKVSMAEAGVFDKVDVALMLHPSTHNSLGGKTQALNPIKFEFFGKNAHGCTPQEGKSALDAAVLSYININLLRQFTKENTHIHGIFKNGGSAANVIPAYASLEYYFRGETMDYVQELSKKAMKCVEGACLATETSFKSLIYECPYEDMLINYELTKLLKKKYEELGLKDIEDVDETPTGSTDMGSVSYKCPSLHGYIKIADSSVNGHSKEMAQATISSQGKAALINGAYALSSIAVDLICNDSLLKKVKDEFKKSTEK</sequence>
<dbReference type="PANTHER" id="PTHR30575">
    <property type="entry name" value="PEPTIDASE M20"/>
    <property type="match status" value="1"/>
</dbReference>
<dbReference type="SUPFAM" id="SSF55031">
    <property type="entry name" value="Bacterial exopeptidase dimerisation domain"/>
    <property type="match status" value="1"/>
</dbReference>
<dbReference type="GO" id="GO:0071713">
    <property type="term" value="F:para-aminobenzoyl-glutamate hydrolase activity"/>
    <property type="evidence" value="ECO:0007669"/>
    <property type="project" value="TreeGrafter"/>
</dbReference>
<dbReference type="InterPro" id="IPR017144">
    <property type="entry name" value="Xaa-Arg_dipeptidase"/>
</dbReference>
<dbReference type="InterPro" id="IPR052030">
    <property type="entry name" value="Peptidase_M20/M20A_hydrolases"/>
</dbReference>
<protein>
    <recommendedName>
        <fullName evidence="1">Peptidase M20 domain-containing protein 2</fullName>
    </recommendedName>
</protein>
<feature type="domain" description="Peptidase M20 dimerisation" evidence="2">
    <location>
        <begin position="170"/>
        <end position="257"/>
    </location>
</feature>
<dbReference type="InterPro" id="IPR017439">
    <property type="entry name" value="Amidohydrolase"/>
</dbReference>
<evidence type="ECO:0000313" key="3">
    <source>
        <dbReference type="EMBL" id="SHH60064.1"/>
    </source>
</evidence>
<evidence type="ECO:0000256" key="1">
    <source>
        <dbReference type="PIRNR" id="PIRNR037226"/>
    </source>
</evidence>
<dbReference type="RefSeq" id="WP_072830483.1">
    <property type="nucleotide sequence ID" value="NZ_FQXP01000003.1"/>
</dbReference>
<dbReference type="InterPro" id="IPR036264">
    <property type="entry name" value="Bact_exopeptidase_dim_dom"/>
</dbReference>
<dbReference type="FunFam" id="3.30.70.360:FF:000004">
    <property type="entry name" value="Peptidase M20 domain-containing protein 2"/>
    <property type="match status" value="1"/>
</dbReference>
<dbReference type="GO" id="GO:0016805">
    <property type="term" value="F:dipeptidase activity"/>
    <property type="evidence" value="ECO:0007669"/>
    <property type="project" value="InterPro"/>
</dbReference>
<dbReference type="Gene3D" id="3.30.70.360">
    <property type="match status" value="1"/>
</dbReference>
<dbReference type="CDD" id="cd03887">
    <property type="entry name" value="M20_Acy1L2"/>
    <property type="match status" value="1"/>
</dbReference>
<dbReference type="PANTHER" id="PTHR30575:SF0">
    <property type="entry name" value="XAA-ARG DIPEPTIDASE"/>
    <property type="match status" value="1"/>
</dbReference>
<keyword evidence="4" id="KW-1185">Reference proteome</keyword>
<dbReference type="NCBIfam" id="TIGR01891">
    <property type="entry name" value="amidohydrolases"/>
    <property type="match status" value="1"/>
</dbReference>
<dbReference type="SUPFAM" id="SSF53187">
    <property type="entry name" value="Zn-dependent exopeptidases"/>
    <property type="match status" value="1"/>
</dbReference>
<dbReference type="Pfam" id="PF07687">
    <property type="entry name" value="M20_dimer"/>
    <property type="match status" value="1"/>
</dbReference>
<dbReference type="OrthoDB" id="9781032at2"/>
<proteinExistence type="inferred from homology"/>
<dbReference type="GO" id="GO:0005737">
    <property type="term" value="C:cytoplasm"/>
    <property type="evidence" value="ECO:0007669"/>
    <property type="project" value="TreeGrafter"/>
</dbReference>
<dbReference type="Proteomes" id="UP000184526">
    <property type="component" value="Unassembled WGS sequence"/>
</dbReference>
<keyword evidence="3" id="KW-0378">Hydrolase</keyword>
<gene>
    <name evidence="3" type="ORF">SAMN02745196_00917</name>
</gene>